<comment type="caution">
    <text evidence="3">The sequence shown here is derived from an EMBL/GenBank/DDBJ whole genome shotgun (WGS) entry which is preliminary data.</text>
</comment>
<dbReference type="RefSeq" id="WP_032880956.1">
    <property type="nucleotide sequence ID" value="NZ_VSRO01000029.1"/>
</dbReference>
<dbReference type="AlphaFoldDB" id="A0A5D3G0R4"/>
<dbReference type="InterPro" id="IPR000259">
    <property type="entry name" value="Adhesion_dom_fimbrial"/>
</dbReference>
<dbReference type="GO" id="GO:0009289">
    <property type="term" value="C:pilus"/>
    <property type="evidence" value="ECO:0007669"/>
    <property type="project" value="InterPro"/>
</dbReference>
<evidence type="ECO:0000313" key="3">
    <source>
        <dbReference type="EMBL" id="TYK53872.1"/>
    </source>
</evidence>
<reference evidence="3 4" key="1">
    <citation type="submission" date="2019-08" db="EMBL/GenBank/DDBJ databases">
        <title>Subclass B2 metallo-beta lactamase from Pseudomonas synxantha.</title>
        <authorList>
            <person name="Poirel L."/>
            <person name="Palmieri M."/>
            <person name="Masseron A."/>
            <person name="Perreten V."/>
            <person name="Nordman P."/>
        </authorList>
    </citation>
    <scope>NUCLEOTIDE SEQUENCE [LARGE SCALE GENOMIC DNA]</scope>
    <source>
        <strain evidence="3 4">MCP106</strain>
    </source>
</reference>
<dbReference type="Pfam" id="PF00419">
    <property type="entry name" value="Fimbrial"/>
    <property type="match status" value="1"/>
</dbReference>
<name>A0A5D3G0R4_9PSED</name>
<dbReference type="SUPFAM" id="SSF49401">
    <property type="entry name" value="Bacterial adhesins"/>
    <property type="match status" value="1"/>
</dbReference>
<dbReference type="InterPro" id="IPR008966">
    <property type="entry name" value="Adhesion_dom_sf"/>
</dbReference>
<evidence type="ECO:0000259" key="2">
    <source>
        <dbReference type="Pfam" id="PF00419"/>
    </source>
</evidence>
<protein>
    <submittedName>
        <fullName evidence="3">Fimbrial protein</fullName>
    </submittedName>
</protein>
<dbReference type="InterPro" id="IPR036937">
    <property type="entry name" value="Adhesion_dom_fimbrial_sf"/>
</dbReference>
<keyword evidence="1" id="KW-0732">Signal</keyword>
<sequence length="159" mass="16791">MTLWPQRALLALCSIGLCSGASANLTFSGTLNEPPPCTIDAGNTIEVDFGDVGIKRVDGVRYRQGVGYTISCGTDTLPWELKLSVNGTATSFDGSAVQTSVPELGIRVFQNNQPFPLNTPLDIILSSPPVLEVVPVKQPGATLAPARFTAVATLLAEYQ</sequence>
<feature type="chain" id="PRO_5022972345" evidence="1">
    <location>
        <begin position="24"/>
        <end position="159"/>
    </location>
</feature>
<reference evidence="3 4" key="2">
    <citation type="submission" date="2019-08" db="EMBL/GenBank/DDBJ databases">
        <authorList>
            <person name="Brilhante M."/>
            <person name="Perreten V."/>
        </authorList>
    </citation>
    <scope>NUCLEOTIDE SEQUENCE [LARGE SCALE GENOMIC DNA]</scope>
    <source>
        <strain evidence="3 4">MCP106</strain>
    </source>
</reference>
<dbReference type="GO" id="GO:0007155">
    <property type="term" value="P:cell adhesion"/>
    <property type="evidence" value="ECO:0007669"/>
    <property type="project" value="InterPro"/>
</dbReference>
<feature type="signal peptide" evidence="1">
    <location>
        <begin position="1"/>
        <end position="23"/>
    </location>
</feature>
<gene>
    <name evidence="3" type="ORF">FXO26_30530</name>
</gene>
<feature type="domain" description="Fimbrial-type adhesion" evidence="2">
    <location>
        <begin position="26"/>
        <end position="159"/>
    </location>
</feature>
<evidence type="ECO:0000313" key="4">
    <source>
        <dbReference type="Proteomes" id="UP000324029"/>
    </source>
</evidence>
<dbReference type="Gene3D" id="2.60.40.1090">
    <property type="entry name" value="Fimbrial-type adhesion domain"/>
    <property type="match status" value="1"/>
</dbReference>
<organism evidence="3 4">
    <name type="scientific">Pseudomonas synxantha</name>
    <dbReference type="NCBI Taxonomy" id="47883"/>
    <lineage>
        <taxon>Bacteria</taxon>
        <taxon>Pseudomonadati</taxon>
        <taxon>Pseudomonadota</taxon>
        <taxon>Gammaproteobacteria</taxon>
        <taxon>Pseudomonadales</taxon>
        <taxon>Pseudomonadaceae</taxon>
        <taxon>Pseudomonas</taxon>
    </lineage>
</organism>
<evidence type="ECO:0000256" key="1">
    <source>
        <dbReference type="SAM" id="SignalP"/>
    </source>
</evidence>
<dbReference type="EMBL" id="VSRO01000029">
    <property type="protein sequence ID" value="TYK53872.1"/>
    <property type="molecule type" value="Genomic_DNA"/>
</dbReference>
<dbReference type="Proteomes" id="UP000324029">
    <property type="component" value="Unassembled WGS sequence"/>
</dbReference>
<proteinExistence type="predicted"/>
<accession>A0A5D3G0R4</accession>